<dbReference type="Pfam" id="PF00089">
    <property type="entry name" value="Trypsin"/>
    <property type="match status" value="2"/>
</dbReference>
<keyword evidence="17" id="KW-1185">Reference proteome</keyword>
<comment type="similarity">
    <text evidence="11">Belongs to the peptidase S1 family. CLIP subfamily.</text>
</comment>
<evidence type="ECO:0000259" key="15">
    <source>
        <dbReference type="PROSITE" id="PS51888"/>
    </source>
</evidence>
<evidence type="ECO:0000256" key="13">
    <source>
        <dbReference type="SAM" id="SignalP"/>
    </source>
</evidence>
<dbReference type="InterPro" id="IPR001254">
    <property type="entry name" value="Trypsin_dom"/>
</dbReference>
<evidence type="ECO:0000259" key="14">
    <source>
        <dbReference type="PROSITE" id="PS50240"/>
    </source>
</evidence>
<dbReference type="OrthoDB" id="7788403at2759"/>
<dbReference type="InterPro" id="IPR038565">
    <property type="entry name" value="CLIP_sf"/>
</dbReference>
<evidence type="ECO:0000256" key="4">
    <source>
        <dbReference type="ARBA" id="ARBA00022670"/>
    </source>
</evidence>
<keyword evidence="8" id="KW-0391">Immunity</keyword>
<evidence type="ECO:0000256" key="12">
    <source>
        <dbReference type="SAM" id="MobiDB-lite"/>
    </source>
</evidence>
<dbReference type="AlphaFoldDB" id="A0A9N9RTK3"/>
<feature type="region of interest" description="Disordered" evidence="12">
    <location>
        <begin position="98"/>
        <end position="119"/>
    </location>
</feature>
<keyword evidence="10" id="KW-0325">Glycoprotein</keyword>
<gene>
    <name evidence="16" type="ORF">CHIRRI_LOCUS6343</name>
</gene>
<keyword evidence="4" id="KW-0645">Protease</keyword>
<proteinExistence type="inferred from homology"/>
<dbReference type="InterPro" id="IPR051487">
    <property type="entry name" value="Ser/Thr_Proteases_Immune/Dev"/>
</dbReference>
<dbReference type="Gene3D" id="2.40.10.10">
    <property type="entry name" value="Trypsin-like serine proteases"/>
    <property type="match status" value="3"/>
</dbReference>
<comment type="subcellular location">
    <subcellularLocation>
        <location evidence="1">Secreted</location>
    </subcellularLocation>
</comment>
<dbReference type="InterPro" id="IPR033116">
    <property type="entry name" value="TRYPSIN_SER"/>
</dbReference>
<dbReference type="Gene3D" id="3.30.1640.30">
    <property type="match status" value="1"/>
</dbReference>
<evidence type="ECO:0000256" key="3">
    <source>
        <dbReference type="ARBA" id="ARBA00022588"/>
    </source>
</evidence>
<evidence type="ECO:0000313" key="17">
    <source>
        <dbReference type="Proteomes" id="UP001153620"/>
    </source>
</evidence>
<dbReference type="SMART" id="SM00020">
    <property type="entry name" value="Tryp_SPc"/>
    <property type="match status" value="1"/>
</dbReference>
<reference evidence="16" key="2">
    <citation type="submission" date="2022-10" db="EMBL/GenBank/DDBJ databases">
        <authorList>
            <consortium name="ENA_rothamsted_submissions"/>
            <consortium name="culmorum"/>
            <person name="King R."/>
        </authorList>
    </citation>
    <scope>NUCLEOTIDE SEQUENCE</scope>
</reference>
<feature type="domain" description="Clip" evidence="15">
    <location>
        <begin position="30"/>
        <end position="85"/>
    </location>
</feature>
<evidence type="ECO:0000256" key="8">
    <source>
        <dbReference type="ARBA" id="ARBA00022859"/>
    </source>
</evidence>
<dbReference type="CDD" id="cd00190">
    <property type="entry name" value="Tryp_SPc"/>
    <property type="match status" value="1"/>
</dbReference>
<evidence type="ECO:0000256" key="7">
    <source>
        <dbReference type="ARBA" id="ARBA00022825"/>
    </source>
</evidence>
<dbReference type="Pfam" id="PF12032">
    <property type="entry name" value="CLIP"/>
    <property type="match status" value="1"/>
</dbReference>
<feature type="domain" description="Peptidase S1" evidence="14">
    <location>
        <begin position="512"/>
        <end position="771"/>
    </location>
</feature>
<keyword evidence="3" id="KW-0399">Innate immunity</keyword>
<evidence type="ECO:0000256" key="5">
    <source>
        <dbReference type="ARBA" id="ARBA00022729"/>
    </source>
</evidence>
<accession>A0A9N9RTK3</accession>
<evidence type="ECO:0008006" key="18">
    <source>
        <dbReference type="Google" id="ProtNLM"/>
    </source>
</evidence>
<dbReference type="FunFam" id="2.40.10.10:FF:000028">
    <property type="entry name" value="Serine protease easter"/>
    <property type="match status" value="1"/>
</dbReference>
<evidence type="ECO:0000256" key="9">
    <source>
        <dbReference type="ARBA" id="ARBA00023157"/>
    </source>
</evidence>
<dbReference type="EMBL" id="OU895878">
    <property type="protein sequence ID" value="CAG9803443.1"/>
    <property type="molecule type" value="Genomic_DNA"/>
</dbReference>
<dbReference type="InterPro" id="IPR001314">
    <property type="entry name" value="Peptidase_S1A"/>
</dbReference>
<dbReference type="PRINTS" id="PR00722">
    <property type="entry name" value="CHYMOTRYPSIN"/>
</dbReference>
<evidence type="ECO:0000256" key="10">
    <source>
        <dbReference type="ARBA" id="ARBA00023180"/>
    </source>
</evidence>
<evidence type="ECO:0000256" key="1">
    <source>
        <dbReference type="ARBA" id="ARBA00004613"/>
    </source>
</evidence>
<dbReference type="PROSITE" id="PS50240">
    <property type="entry name" value="TRYPSIN_DOM"/>
    <property type="match status" value="2"/>
</dbReference>
<keyword evidence="5 13" id="KW-0732">Signal</keyword>
<evidence type="ECO:0000256" key="11">
    <source>
        <dbReference type="ARBA" id="ARBA00024195"/>
    </source>
</evidence>
<keyword evidence="7" id="KW-0720">Serine protease</keyword>
<keyword evidence="6" id="KW-0378">Hydrolase</keyword>
<evidence type="ECO:0000256" key="2">
    <source>
        <dbReference type="ARBA" id="ARBA00022525"/>
    </source>
</evidence>
<dbReference type="Proteomes" id="UP001153620">
    <property type="component" value="Chromosome 2"/>
</dbReference>
<reference evidence="16" key="1">
    <citation type="submission" date="2022-01" db="EMBL/GenBank/DDBJ databases">
        <authorList>
            <person name="King R."/>
        </authorList>
    </citation>
    <scope>NUCLEOTIDE SEQUENCE</scope>
</reference>
<organism evidence="16 17">
    <name type="scientific">Chironomus riparius</name>
    <dbReference type="NCBI Taxonomy" id="315576"/>
    <lineage>
        <taxon>Eukaryota</taxon>
        <taxon>Metazoa</taxon>
        <taxon>Ecdysozoa</taxon>
        <taxon>Arthropoda</taxon>
        <taxon>Hexapoda</taxon>
        <taxon>Insecta</taxon>
        <taxon>Pterygota</taxon>
        <taxon>Neoptera</taxon>
        <taxon>Endopterygota</taxon>
        <taxon>Diptera</taxon>
        <taxon>Nematocera</taxon>
        <taxon>Chironomoidea</taxon>
        <taxon>Chironomidae</taxon>
        <taxon>Chironominae</taxon>
        <taxon>Chironomus</taxon>
    </lineage>
</organism>
<dbReference type="SMART" id="SM00680">
    <property type="entry name" value="CLIP"/>
    <property type="match status" value="2"/>
</dbReference>
<dbReference type="GO" id="GO:0006508">
    <property type="term" value="P:proteolysis"/>
    <property type="evidence" value="ECO:0007669"/>
    <property type="project" value="UniProtKB-KW"/>
</dbReference>
<dbReference type="SUPFAM" id="SSF50494">
    <property type="entry name" value="Trypsin-like serine proteases"/>
    <property type="match status" value="2"/>
</dbReference>
<evidence type="ECO:0000313" key="16">
    <source>
        <dbReference type="EMBL" id="CAG9803443.1"/>
    </source>
</evidence>
<protein>
    <recommendedName>
        <fullName evidence="18">CLIP domain-containing serine protease</fullName>
    </recommendedName>
</protein>
<dbReference type="InterPro" id="IPR009003">
    <property type="entry name" value="Peptidase_S1_PA"/>
</dbReference>
<dbReference type="GO" id="GO:0045087">
    <property type="term" value="P:innate immune response"/>
    <property type="evidence" value="ECO:0007669"/>
    <property type="project" value="UniProtKB-KW"/>
</dbReference>
<evidence type="ECO:0000256" key="6">
    <source>
        <dbReference type="ARBA" id="ARBA00022801"/>
    </source>
</evidence>
<dbReference type="InterPro" id="IPR022700">
    <property type="entry name" value="CLIP"/>
</dbReference>
<keyword evidence="2" id="KW-0964">Secreted</keyword>
<feature type="chain" id="PRO_5040213168" description="CLIP domain-containing serine protease" evidence="13">
    <location>
        <begin position="23"/>
        <end position="773"/>
    </location>
</feature>
<dbReference type="GO" id="GO:0005576">
    <property type="term" value="C:extracellular region"/>
    <property type="evidence" value="ECO:0007669"/>
    <property type="project" value="UniProtKB-SubCell"/>
</dbReference>
<sequence length="773" mass="85957">MSKIITTLSLFLIPLIICEIQGVPGRIDPDCITPDEKPGSCVDVRYCVTIMTALLNGDHLTSAEIAKYLRESQCGIEANSQKVCCHVESIDFGEVPTVDSNPTEAPLNSPIPTKTPTLNLPAIQQPPPLPTYNQQQTTISDLEKCGKLEQQGTPYEWIAELWYKQNKLGKNFYESKCLGTVISLKHVIVPAHCVASLPAHISLDHLIIENDEYLIGKIFIHASYNQPKFANDIAIIELDVELSRSKNPKASDPQQITNAICLDKLEGNAQQSKSSIAIMKTEQGPLRHANIALIPNNQCSMFFDQQFTDLTSSQFCANIHSNETDISSFIGAIIMTYDNVRQQYSLKGFTTTSVRTEQSFDDSKPYIFTDVEQYLTWIKAALGGSVLQNNLITDSPRDDDDDDAPDTKILESLYECPLSTGNGRCVLEEDCKLYSMEIDQRSEYEEFLKSLKCSYRNDQLLDGVCCPEQFINTTSLQAPDFNVRFEDTRTRRQGRDLLDMNQCGLVDPSRRIVGGRQADLREFPWFALLKYKVGRLDKFTCGGSLISSRYVLTCAHCITQLPSGYEVAGVRLGEYDLTTNPDCKNANYDGESECNPPILDVDIESLIPHSRYNNPKHSNDIGLVRMAQNVEFKRGSIIPICLPINNEMQQTLTNKSTVAGFGFTEHGRDSNVLMKIVVPKVPRETCQSFHRPSIQLSEGHACYGGEGIIDSCKGDSGSPLLIYSLVNGKLKAVQTGIVASGHTECGRGVTGFPGIYTDVPHYMSWILENLTEN</sequence>
<dbReference type="InterPro" id="IPR043504">
    <property type="entry name" value="Peptidase_S1_PA_chymotrypsin"/>
</dbReference>
<dbReference type="PROSITE" id="PS51888">
    <property type="entry name" value="CLIP"/>
    <property type="match status" value="1"/>
</dbReference>
<keyword evidence="9" id="KW-1015">Disulfide bond</keyword>
<feature type="domain" description="Peptidase S1" evidence="14">
    <location>
        <begin position="146"/>
        <end position="383"/>
    </location>
</feature>
<dbReference type="PANTHER" id="PTHR24256">
    <property type="entry name" value="TRYPTASE-RELATED"/>
    <property type="match status" value="1"/>
</dbReference>
<feature type="signal peptide" evidence="13">
    <location>
        <begin position="1"/>
        <end position="22"/>
    </location>
</feature>
<name>A0A9N9RTK3_9DIPT</name>
<dbReference type="GO" id="GO:0004252">
    <property type="term" value="F:serine-type endopeptidase activity"/>
    <property type="evidence" value="ECO:0007669"/>
    <property type="project" value="InterPro"/>
</dbReference>
<dbReference type="PROSITE" id="PS00135">
    <property type="entry name" value="TRYPSIN_SER"/>
    <property type="match status" value="1"/>
</dbReference>